<evidence type="ECO:0000259" key="2">
    <source>
        <dbReference type="PROSITE" id="PS50943"/>
    </source>
</evidence>
<sequence length="162" mass="17834">MQPQTRGRRGTGGRPKTGKPNPIDVHVGSRVRLRRTLLGMSQEKLGEAIGLTFQQVQKYERGANRIGASRLFDLSRVLDVPVSFFFDDMPPDADTLPSGEPSGGGFGEEKSSAFEPDPMAKRETLELVRAYYRIADPQVRKRLFELTKSIANAANAPTTDGD</sequence>
<organism evidence="3 4">
    <name type="scientific">Skermanella stibiiresistens SB22</name>
    <dbReference type="NCBI Taxonomy" id="1385369"/>
    <lineage>
        <taxon>Bacteria</taxon>
        <taxon>Pseudomonadati</taxon>
        <taxon>Pseudomonadota</taxon>
        <taxon>Alphaproteobacteria</taxon>
        <taxon>Rhodospirillales</taxon>
        <taxon>Azospirillaceae</taxon>
        <taxon>Skermanella</taxon>
    </lineage>
</organism>
<feature type="compositionally biased region" description="Basic and acidic residues" evidence="1">
    <location>
        <begin position="107"/>
        <end position="119"/>
    </location>
</feature>
<dbReference type="STRING" id="1385369.N825_00085"/>
<protein>
    <submittedName>
        <fullName evidence="3">Transcriptional regulator</fullName>
    </submittedName>
</protein>
<dbReference type="SUPFAM" id="SSF47413">
    <property type="entry name" value="lambda repressor-like DNA-binding domains"/>
    <property type="match status" value="1"/>
</dbReference>
<evidence type="ECO:0000313" key="3">
    <source>
        <dbReference type="EMBL" id="EWY42384.1"/>
    </source>
</evidence>
<dbReference type="GO" id="GO:0003677">
    <property type="term" value="F:DNA binding"/>
    <property type="evidence" value="ECO:0007669"/>
    <property type="project" value="InterPro"/>
</dbReference>
<comment type="caution">
    <text evidence="3">The sequence shown here is derived from an EMBL/GenBank/DDBJ whole genome shotgun (WGS) entry which is preliminary data.</text>
</comment>
<gene>
    <name evidence="3" type="ORF">N825_00085</name>
</gene>
<dbReference type="Pfam" id="PF01381">
    <property type="entry name" value="HTH_3"/>
    <property type="match status" value="1"/>
</dbReference>
<dbReference type="InterPro" id="IPR010982">
    <property type="entry name" value="Lambda_DNA-bd_dom_sf"/>
</dbReference>
<feature type="compositionally biased region" description="Basic residues" evidence="1">
    <location>
        <begin position="1"/>
        <end position="11"/>
    </location>
</feature>
<accession>W9H8L4</accession>
<dbReference type="SMART" id="SM00530">
    <property type="entry name" value="HTH_XRE"/>
    <property type="match status" value="1"/>
</dbReference>
<evidence type="ECO:0000256" key="1">
    <source>
        <dbReference type="SAM" id="MobiDB-lite"/>
    </source>
</evidence>
<name>W9H8L4_9PROT</name>
<dbReference type="PATRIC" id="fig|1385369.3.peg.17"/>
<dbReference type="OrthoDB" id="9797172at2"/>
<dbReference type="InterPro" id="IPR001387">
    <property type="entry name" value="Cro/C1-type_HTH"/>
</dbReference>
<dbReference type="Proteomes" id="UP000019486">
    <property type="component" value="Unassembled WGS sequence"/>
</dbReference>
<reference evidence="3 4" key="1">
    <citation type="submission" date="2013-08" db="EMBL/GenBank/DDBJ databases">
        <title>The genome sequence of Skermanella stibiiresistens.</title>
        <authorList>
            <person name="Zhu W."/>
            <person name="Wang G."/>
        </authorList>
    </citation>
    <scope>NUCLEOTIDE SEQUENCE [LARGE SCALE GENOMIC DNA]</scope>
    <source>
        <strain evidence="3 4">SB22</strain>
    </source>
</reference>
<dbReference type="AlphaFoldDB" id="W9H8L4"/>
<dbReference type="RefSeq" id="WP_037445791.1">
    <property type="nucleotide sequence ID" value="NZ_AVFL01000001.1"/>
</dbReference>
<keyword evidence="4" id="KW-1185">Reference proteome</keyword>
<feature type="domain" description="HTH cro/C1-type" evidence="2">
    <location>
        <begin position="31"/>
        <end position="85"/>
    </location>
</feature>
<dbReference type="Gene3D" id="1.10.260.40">
    <property type="entry name" value="lambda repressor-like DNA-binding domains"/>
    <property type="match status" value="1"/>
</dbReference>
<dbReference type="PROSITE" id="PS50943">
    <property type="entry name" value="HTH_CROC1"/>
    <property type="match status" value="1"/>
</dbReference>
<dbReference type="CDD" id="cd00093">
    <property type="entry name" value="HTH_XRE"/>
    <property type="match status" value="1"/>
</dbReference>
<dbReference type="EMBL" id="AVFL01000001">
    <property type="protein sequence ID" value="EWY42384.1"/>
    <property type="molecule type" value="Genomic_DNA"/>
</dbReference>
<evidence type="ECO:0000313" key="4">
    <source>
        <dbReference type="Proteomes" id="UP000019486"/>
    </source>
</evidence>
<feature type="region of interest" description="Disordered" evidence="1">
    <location>
        <begin position="91"/>
        <end position="119"/>
    </location>
</feature>
<proteinExistence type="predicted"/>
<feature type="region of interest" description="Disordered" evidence="1">
    <location>
        <begin position="1"/>
        <end position="25"/>
    </location>
</feature>